<dbReference type="EMBL" id="WEIO01000001">
    <property type="protein sequence ID" value="KAB7709060.1"/>
    <property type="molecule type" value="Genomic_DNA"/>
</dbReference>
<gene>
    <name evidence="10" type="ORF">F9802_02740</name>
</gene>
<reference evidence="10 11" key="1">
    <citation type="submission" date="2019-10" db="EMBL/GenBank/DDBJ databases">
        <title>Bacillus aerolatum sp. nov., isolated from bioaerosol of sport playgrounds.</title>
        <authorList>
            <person name="Chen P."/>
            <person name="Zhang G."/>
        </authorList>
    </citation>
    <scope>NUCLEOTIDE SEQUENCE [LARGE SCALE GENOMIC DNA]</scope>
    <source>
        <strain evidence="10 11">CX253</strain>
    </source>
</reference>
<evidence type="ECO:0000256" key="3">
    <source>
        <dbReference type="ARBA" id="ARBA00022475"/>
    </source>
</evidence>
<dbReference type="Proteomes" id="UP000429595">
    <property type="component" value="Unassembled WGS sequence"/>
</dbReference>
<keyword evidence="11" id="KW-1185">Reference proteome</keyword>
<comment type="similarity">
    <text evidence="2">Belongs to the UPF0702 family.</text>
</comment>
<sequence>MSVTELVLRLAIAFITLLALTRLIGRKEISQMTFFNFISAISIGTIGASLAVDNSLSIRNGLIALVGWSAFTIFLGFLDIKSKKARYAIVGQPIILIRKGQIMEDALQKVRLDIDSLNVLLRKKNVFSISDVDYAIFETDGTLSVMKKEAKQPLIKSDMNIQQSNTDVFPISMSVVSDGKINTKNLKKLNLDKKWLDEQLQSAGIHSVSDVFYAEVQKDGTLYIDNKNDVLH</sequence>
<accession>A0A6I1FKC7</accession>
<evidence type="ECO:0000256" key="2">
    <source>
        <dbReference type="ARBA" id="ARBA00006448"/>
    </source>
</evidence>
<dbReference type="PANTHER" id="PTHR34582">
    <property type="entry name" value="UPF0702 TRANSMEMBRANE PROTEIN YCAP"/>
    <property type="match status" value="1"/>
</dbReference>
<dbReference type="Gene3D" id="3.30.240.20">
    <property type="entry name" value="bsu07140 like domains"/>
    <property type="match status" value="2"/>
</dbReference>
<evidence type="ECO:0000313" key="10">
    <source>
        <dbReference type="EMBL" id="KAB7709060.1"/>
    </source>
</evidence>
<evidence type="ECO:0000256" key="7">
    <source>
        <dbReference type="SAM" id="Phobius"/>
    </source>
</evidence>
<organism evidence="10 11">
    <name type="scientific">Bacillus aerolatus</name>
    <dbReference type="NCBI Taxonomy" id="2653354"/>
    <lineage>
        <taxon>Bacteria</taxon>
        <taxon>Bacillati</taxon>
        <taxon>Bacillota</taxon>
        <taxon>Bacilli</taxon>
        <taxon>Bacillales</taxon>
        <taxon>Bacillaceae</taxon>
        <taxon>Bacillus</taxon>
    </lineage>
</organism>
<evidence type="ECO:0000313" key="11">
    <source>
        <dbReference type="Proteomes" id="UP000429595"/>
    </source>
</evidence>
<evidence type="ECO:0000259" key="9">
    <source>
        <dbReference type="Pfam" id="PF20730"/>
    </source>
</evidence>
<keyword evidence="3" id="KW-1003">Cell membrane</keyword>
<evidence type="ECO:0000256" key="5">
    <source>
        <dbReference type="ARBA" id="ARBA00022989"/>
    </source>
</evidence>
<name>A0A6I1FKC7_9BACI</name>
<evidence type="ECO:0000256" key="1">
    <source>
        <dbReference type="ARBA" id="ARBA00004651"/>
    </source>
</evidence>
<dbReference type="GO" id="GO:0005886">
    <property type="term" value="C:plasma membrane"/>
    <property type="evidence" value="ECO:0007669"/>
    <property type="project" value="UniProtKB-SubCell"/>
</dbReference>
<dbReference type="InterPro" id="IPR048454">
    <property type="entry name" value="YetF_N"/>
</dbReference>
<dbReference type="Pfam" id="PF04239">
    <property type="entry name" value="DUF421"/>
    <property type="match status" value="1"/>
</dbReference>
<feature type="transmembrane region" description="Helical" evidence="7">
    <location>
        <begin position="32"/>
        <end position="52"/>
    </location>
</feature>
<dbReference type="InterPro" id="IPR007353">
    <property type="entry name" value="DUF421"/>
</dbReference>
<proteinExistence type="inferred from homology"/>
<dbReference type="PANTHER" id="PTHR34582:SF7">
    <property type="entry name" value="UPF0702 TRANSMEMBRANE PROTEIN YDFS"/>
    <property type="match status" value="1"/>
</dbReference>
<keyword evidence="5 7" id="KW-1133">Transmembrane helix</keyword>
<dbReference type="RefSeq" id="WP_152149586.1">
    <property type="nucleotide sequence ID" value="NZ_WEIO01000001.1"/>
</dbReference>
<protein>
    <submittedName>
        <fullName evidence="10">DUF421 domain-containing protein</fullName>
    </submittedName>
</protein>
<dbReference type="AlphaFoldDB" id="A0A6I1FKC7"/>
<evidence type="ECO:0000256" key="4">
    <source>
        <dbReference type="ARBA" id="ARBA00022692"/>
    </source>
</evidence>
<feature type="domain" description="YetF-like N-terminal transmembrane" evidence="9">
    <location>
        <begin position="5"/>
        <end position="77"/>
    </location>
</feature>
<dbReference type="Pfam" id="PF20730">
    <property type="entry name" value="YetF_N"/>
    <property type="match status" value="1"/>
</dbReference>
<comment type="subcellular location">
    <subcellularLocation>
        <location evidence="1">Cell membrane</location>
        <topology evidence="1">Multi-pass membrane protein</topology>
    </subcellularLocation>
</comment>
<keyword evidence="6 7" id="KW-0472">Membrane</keyword>
<feature type="domain" description="YetF C-terminal" evidence="8">
    <location>
        <begin position="81"/>
        <end position="217"/>
    </location>
</feature>
<comment type="caution">
    <text evidence="10">The sequence shown here is derived from an EMBL/GenBank/DDBJ whole genome shotgun (WGS) entry which is preliminary data.</text>
</comment>
<dbReference type="InterPro" id="IPR023090">
    <property type="entry name" value="UPF0702_alpha/beta_dom_sf"/>
</dbReference>
<evidence type="ECO:0000259" key="8">
    <source>
        <dbReference type="Pfam" id="PF04239"/>
    </source>
</evidence>
<feature type="transmembrane region" description="Helical" evidence="7">
    <location>
        <begin position="58"/>
        <end position="78"/>
    </location>
</feature>
<evidence type="ECO:0000256" key="6">
    <source>
        <dbReference type="ARBA" id="ARBA00023136"/>
    </source>
</evidence>
<keyword evidence="4 7" id="KW-0812">Transmembrane</keyword>
<feature type="transmembrane region" description="Helical" evidence="7">
    <location>
        <begin position="6"/>
        <end position="25"/>
    </location>
</feature>